<dbReference type="InterPro" id="IPR039672">
    <property type="entry name" value="MFS_2"/>
</dbReference>
<dbReference type="OrthoDB" id="9764596at2"/>
<keyword evidence="2" id="KW-1133">Transmembrane helix</keyword>
<keyword evidence="2" id="KW-0812">Transmembrane</keyword>
<name>A0A074N023_ERYLO</name>
<keyword evidence="3" id="KW-0762">Sugar transport</keyword>
<comment type="similarity">
    <text evidence="1">Belongs to the sodium:galactoside symporter (TC 2.A.2) family.</text>
</comment>
<comment type="caution">
    <text evidence="3">The sequence shown here is derived from an EMBL/GenBank/DDBJ whole genome shotgun (WGS) entry which is preliminary data.</text>
</comment>
<proteinExistence type="inferred from homology"/>
<keyword evidence="4" id="KW-1185">Reference proteome</keyword>
<evidence type="ECO:0000313" key="3">
    <source>
        <dbReference type="EMBL" id="KEO91242.1"/>
    </source>
</evidence>
<feature type="transmembrane region" description="Helical" evidence="2">
    <location>
        <begin position="120"/>
        <end position="140"/>
    </location>
</feature>
<dbReference type="InterPro" id="IPR036259">
    <property type="entry name" value="MFS_trans_sf"/>
</dbReference>
<keyword evidence="3" id="KW-0813">Transport</keyword>
<feature type="transmembrane region" description="Helical" evidence="2">
    <location>
        <begin position="196"/>
        <end position="215"/>
    </location>
</feature>
<evidence type="ECO:0000256" key="2">
    <source>
        <dbReference type="SAM" id="Phobius"/>
    </source>
</evidence>
<feature type="transmembrane region" description="Helical" evidence="2">
    <location>
        <begin position="347"/>
        <end position="367"/>
    </location>
</feature>
<dbReference type="GO" id="GO:0015293">
    <property type="term" value="F:symporter activity"/>
    <property type="evidence" value="ECO:0007669"/>
    <property type="project" value="InterPro"/>
</dbReference>
<dbReference type="eggNOG" id="COG2211">
    <property type="taxonomic scope" value="Bacteria"/>
</dbReference>
<feature type="transmembrane region" description="Helical" evidence="2">
    <location>
        <begin position="317"/>
        <end position="335"/>
    </location>
</feature>
<sequence>MASTAKAGGNAGQPAPPTLWLKITHGFGSSALGIKEGGFSYFLLLFYVTVVGLEPGLVGLSILIALVFDAISDPLVGYWSDNFRSRLGRRHPFMYASAIPVGLSYFLLWNPPDWSQTGLFFYLTFLAIAIRTFITLYETPSSALLPELSRDYEERTSIQSFRIFFGWASGNLMSVLLFGVLLAGPMGMQDRSGFETYGIIASCVIFAAIIVSSMATHHRIPTLTKPAQATEPFSFARIMREMFEILSERSFIVLFIATVLFSVAVGLNTSLAFLMLKHFWGLSEFQIFIWTSTVFLSAGLALFLAPMIGRKMGKKKAALLLGFFAFTIQPAPYLLRLFGLMPENGDPILFPLLVAVNMIDLALIIAVQMLSYAMTADLVESNQLRTGRRNEGVYYAAMTFTRKTTQGLGVLAAGLILSAIAFPQGEELANVSDDTLWMLGAAYAPSLLVLYLAALFCLSRYTIDKAQHEANLTALSNRAD</sequence>
<dbReference type="EMBL" id="JMIW01000001">
    <property type="protein sequence ID" value="KEO91242.1"/>
    <property type="molecule type" value="Genomic_DNA"/>
</dbReference>
<keyword evidence="2" id="KW-0472">Membrane</keyword>
<dbReference type="RefSeq" id="WP_034957540.1">
    <property type="nucleotide sequence ID" value="NZ_JMIW01000001.1"/>
</dbReference>
<accession>A0A074N023</accession>
<dbReference type="SUPFAM" id="SSF103473">
    <property type="entry name" value="MFS general substrate transporter"/>
    <property type="match status" value="1"/>
</dbReference>
<feature type="transmembrane region" description="Helical" evidence="2">
    <location>
        <begin position="436"/>
        <end position="458"/>
    </location>
</feature>
<dbReference type="AlphaFoldDB" id="A0A074N023"/>
<dbReference type="GO" id="GO:0008643">
    <property type="term" value="P:carbohydrate transport"/>
    <property type="evidence" value="ECO:0007669"/>
    <property type="project" value="InterPro"/>
</dbReference>
<reference evidence="3 4" key="1">
    <citation type="submission" date="2014-04" db="EMBL/GenBank/DDBJ databases">
        <title>A comprehensive comparison of genomes of Erythrobacter spp. strains.</title>
        <authorList>
            <person name="Zheng Q."/>
        </authorList>
    </citation>
    <scope>NUCLEOTIDE SEQUENCE [LARGE SCALE GENOMIC DNA]</scope>
    <source>
        <strain evidence="3 4">DSM 6997</strain>
    </source>
</reference>
<gene>
    <name evidence="3" type="ORF">EH31_00850</name>
</gene>
<dbReference type="Gene3D" id="1.20.1250.20">
    <property type="entry name" value="MFS general substrate transporter like domains"/>
    <property type="match status" value="2"/>
</dbReference>
<dbReference type="GO" id="GO:0005886">
    <property type="term" value="C:plasma membrane"/>
    <property type="evidence" value="ECO:0007669"/>
    <property type="project" value="TreeGrafter"/>
</dbReference>
<evidence type="ECO:0000313" key="4">
    <source>
        <dbReference type="Proteomes" id="UP000027647"/>
    </source>
</evidence>
<feature type="transmembrane region" description="Helical" evidence="2">
    <location>
        <begin position="251"/>
        <end position="275"/>
    </location>
</feature>
<feature type="transmembrane region" description="Helical" evidence="2">
    <location>
        <begin position="407"/>
        <end position="424"/>
    </location>
</feature>
<feature type="transmembrane region" description="Helical" evidence="2">
    <location>
        <begin position="44"/>
        <end position="71"/>
    </location>
</feature>
<dbReference type="PANTHER" id="PTHR11328">
    <property type="entry name" value="MAJOR FACILITATOR SUPERFAMILY DOMAIN-CONTAINING PROTEIN"/>
    <property type="match status" value="1"/>
</dbReference>
<feature type="transmembrane region" description="Helical" evidence="2">
    <location>
        <begin position="92"/>
        <end position="108"/>
    </location>
</feature>
<dbReference type="STRING" id="1044.EH31_00850"/>
<organism evidence="3 4">
    <name type="scientific">Erythrobacter longus</name>
    <dbReference type="NCBI Taxonomy" id="1044"/>
    <lineage>
        <taxon>Bacteria</taxon>
        <taxon>Pseudomonadati</taxon>
        <taxon>Pseudomonadota</taxon>
        <taxon>Alphaproteobacteria</taxon>
        <taxon>Sphingomonadales</taxon>
        <taxon>Erythrobacteraceae</taxon>
        <taxon>Erythrobacter/Porphyrobacter group</taxon>
        <taxon>Erythrobacter</taxon>
    </lineage>
</organism>
<dbReference type="PANTHER" id="PTHR11328:SF24">
    <property type="entry name" value="MAJOR FACILITATOR SUPERFAMILY (MFS) PROFILE DOMAIN-CONTAINING PROTEIN"/>
    <property type="match status" value="1"/>
</dbReference>
<dbReference type="Proteomes" id="UP000027647">
    <property type="component" value="Unassembled WGS sequence"/>
</dbReference>
<feature type="transmembrane region" description="Helical" evidence="2">
    <location>
        <begin position="161"/>
        <end position="184"/>
    </location>
</feature>
<evidence type="ECO:0000256" key="1">
    <source>
        <dbReference type="ARBA" id="ARBA00009617"/>
    </source>
</evidence>
<protein>
    <submittedName>
        <fullName evidence="3">Sugar transporter</fullName>
    </submittedName>
</protein>
<feature type="transmembrane region" description="Helical" evidence="2">
    <location>
        <begin position="287"/>
        <end position="305"/>
    </location>
</feature>
<dbReference type="Pfam" id="PF13347">
    <property type="entry name" value="MFS_2"/>
    <property type="match status" value="1"/>
</dbReference>